<dbReference type="InterPro" id="IPR013114">
    <property type="entry name" value="FabA_FabZ"/>
</dbReference>
<comment type="subcellular location">
    <subcellularLocation>
        <location evidence="2 10">Cytoplasm</location>
    </subcellularLocation>
</comment>
<evidence type="ECO:0000256" key="3">
    <source>
        <dbReference type="ARBA" id="ARBA00009174"/>
    </source>
</evidence>
<keyword evidence="7 10" id="KW-0443">Lipid metabolism</keyword>
<evidence type="ECO:0000256" key="10">
    <source>
        <dbReference type="HAMAP-Rule" id="MF_00406"/>
    </source>
</evidence>
<gene>
    <name evidence="10 11" type="primary">fabZ</name>
    <name evidence="11" type="ORF">LAD12857_37480</name>
</gene>
<dbReference type="RefSeq" id="WP_288827200.1">
    <property type="nucleotide sequence ID" value="NZ_BRPJ01000077.1"/>
</dbReference>
<feature type="active site" evidence="10">
    <location>
        <position position="49"/>
    </location>
</feature>
<evidence type="ECO:0000313" key="11">
    <source>
        <dbReference type="EMBL" id="GLB31825.1"/>
    </source>
</evidence>
<evidence type="ECO:0000256" key="5">
    <source>
        <dbReference type="ARBA" id="ARBA00022516"/>
    </source>
</evidence>
<reference evidence="11 12" key="1">
    <citation type="journal article" date="2024" name="Int. J. Syst. Evol. Microbiol.">
        <title>Lacrimispora brassicae sp. nov. isolated from fermented cabbage, and proposal of Clostridium indicum Gundawar et al. 2019 and Clostridium methoxybenzovorans Mechichi et al. 1999 as heterotypic synonyms of Lacrimispora amygdalina (Parshina et al. 2003) Haas and Blanchard 2020 and Lacrimispora indolis (McClung and McCoy 1957) Haas and Blanchard 2020, respectively.</title>
        <authorList>
            <person name="Kobayashi H."/>
            <person name="Tanizawa Y."/>
            <person name="Sakamoto M."/>
            <person name="Ohkuma M."/>
            <person name="Tohno M."/>
        </authorList>
    </citation>
    <scope>NUCLEOTIDE SEQUENCE [LARGE SCALE GENOMIC DNA]</scope>
    <source>
        <strain evidence="11 12">DSM 12857</strain>
    </source>
</reference>
<proteinExistence type="inferred from homology"/>
<dbReference type="EC" id="4.2.1.59" evidence="10"/>
<keyword evidence="8 10" id="KW-0456">Lyase</keyword>
<dbReference type="NCBIfam" id="TIGR01750">
    <property type="entry name" value="fabZ"/>
    <property type="match status" value="1"/>
</dbReference>
<accession>A0ABQ5MAH1</accession>
<keyword evidence="4 10" id="KW-0963">Cytoplasm</keyword>
<dbReference type="PANTHER" id="PTHR30272">
    <property type="entry name" value="3-HYDROXYACYL-[ACYL-CARRIER-PROTEIN] DEHYDRATASE"/>
    <property type="match status" value="1"/>
</dbReference>
<keyword evidence="6 10" id="KW-0441">Lipid A biosynthesis</keyword>
<dbReference type="Proteomes" id="UP001419084">
    <property type="component" value="Unassembled WGS sequence"/>
</dbReference>
<evidence type="ECO:0000256" key="8">
    <source>
        <dbReference type="ARBA" id="ARBA00023239"/>
    </source>
</evidence>
<protein>
    <recommendedName>
        <fullName evidence="10">3-hydroxyacyl-[acyl-carrier-protein] dehydratase FabZ</fullName>
        <ecNumber evidence="10">4.2.1.59</ecNumber>
    </recommendedName>
    <alternativeName>
        <fullName evidence="10">(3R)-hydroxymyristoyl-[acyl-carrier-protein] dehydratase</fullName>
        <shortName evidence="10">(3R)-hydroxymyristoyl-ACP dehydrase</shortName>
    </alternativeName>
    <alternativeName>
        <fullName evidence="10">Beta-hydroxyacyl-ACP dehydratase</fullName>
    </alternativeName>
</protein>
<dbReference type="Gene3D" id="3.10.129.10">
    <property type="entry name" value="Hotdog Thioesterase"/>
    <property type="match status" value="1"/>
</dbReference>
<dbReference type="InterPro" id="IPR010084">
    <property type="entry name" value="FabZ"/>
</dbReference>
<organism evidence="11 12">
    <name type="scientific">Lacrimispora amygdalina</name>
    <dbReference type="NCBI Taxonomy" id="253257"/>
    <lineage>
        <taxon>Bacteria</taxon>
        <taxon>Bacillati</taxon>
        <taxon>Bacillota</taxon>
        <taxon>Clostridia</taxon>
        <taxon>Lachnospirales</taxon>
        <taxon>Lachnospiraceae</taxon>
        <taxon>Lacrimispora</taxon>
    </lineage>
</organism>
<evidence type="ECO:0000256" key="1">
    <source>
        <dbReference type="ARBA" id="ARBA00001055"/>
    </source>
</evidence>
<evidence type="ECO:0000256" key="6">
    <source>
        <dbReference type="ARBA" id="ARBA00022556"/>
    </source>
</evidence>
<comment type="caution">
    <text evidence="11">The sequence shown here is derived from an EMBL/GenBank/DDBJ whole genome shotgun (WGS) entry which is preliminary data.</text>
</comment>
<evidence type="ECO:0000313" key="12">
    <source>
        <dbReference type="Proteomes" id="UP001419084"/>
    </source>
</evidence>
<evidence type="ECO:0000256" key="9">
    <source>
        <dbReference type="ARBA" id="ARBA00025049"/>
    </source>
</evidence>
<evidence type="ECO:0000256" key="4">
    <source>
        <dbReference type="ARBA" id="ARBA00022490"/>
    </source>
</evidence>
<comment type="catalytic activity">
    <reaction evidence="1 10">
        <text>a (3R)-hydroxyacyl-[ACP] = a (2E)-enoyl-[ACP] + H2O</text>
        <dbReference type="Rhea" id="RHEA:13097"/>
        <dbReference type="Rhea" id="RHEA-COMP:9925"/>
        <dbReference type="Rhea" id="RHEA-COMP:9945"/>
        <dbReference type="ChEBI" id="CHEBI:15377"/>
        <dbReference type="ChEBI" id="CHEBI:78784"/>
        <dbReference type="ChEBI" id="CHEBI:78827"/>
        <dbReference type="EC" id="4.2.1.59"/>
    </reaction>
</comment>
<keyword evidence="5 10" id="KW-0444">Lipid biosynthesis</keyword>
<dbReference type="SUPFAM" id="SSF54637">
    <property type="entry name" value="Thioesterase/thiol ester dehydrase-isomerase"/>
    <property type="match status" value="1"/>
</dbReference>
<comment type="function">
    <text evidence="9 10">Involved in unsaturated fatty acids biosynthesis. Catalyzes the dehydration of short chain beta-hydroxyacyl-ACPs and long chain saturated and unsaturated beta-hydroxyacyl-ACPs.</text>
</comment>
<name>A0ABQ5MAH1_9FIRM</name>
<dbReference type="PANTHER" id="PTHR30272:SF1">
    <property type="entry name" value="3-HYDROXYACYL-[ACYL-CARRIER-PROTEIN] DEHYDRATASE"/>
    <property type="match status" value="1"/>
</dbReference>
<keyword evidence="12" id="KW-1185">Reference proteome</keyword>
<dbReference type="Pfam" id="PF07977">
    <property type="entry name" value="FabA"/>
    <property type="match status" value="1"/>
</dbReference>
<comment type="similarity">
    <text evidence="3 10">Belongs to the thioester dehydratase family. FabZ subfamily.</text>
</comment>
<sequence>MMLGIKEIQEIIPHRHPFLLVDCIEELEPGVRAAGYKCVTYDESFFRGHFPEEPVMPGVLIIEALAQVGAAAILSMEENKGKIAYFGGIDKAKFKKKVIPGSKLKLECEIIKRKGPVGVGKAVATVDGKIAASAELTFMIG</sequence>
<dbReference type="InterPro" id="IPR029069">
    <property type="entry name" value="HotDog_dom_sf"/>
</dbReference>
<dbReference type="HAMAP" id="MF_00406">
    <property type="entry name" value="FabZ"/>
    <property type="match status" value="1"/>
</dbReference>
<dbReference type="CDD" id="cd01288">
    <property type="entry name" value="FabZ"/>
    <property type="match status" value="1"/>
</dbReference>
<dbReference type="NCBIfam" id="NF000582">
    <property type="entry name" value="PRK00006.1"/>
    <property type="match status" value="1"/>
</dbReference>
<evidence type="ECO:0000256" key="7">
    <source>
        <dbReference type="ARBA" id="ARBA00023098"/>
    </source>
</evidence>
<evidence type="ECO:0000256" key="2">
    <source>
        <dbReference type="ARBA" id="ARBA00004496"/>
    </source>
</evidence>
<dbReference type="EMBL" id="BRPJ01000077">
    <property type="protein sequence ID" value="GLB31825.1"/>
    <property type="molecule type" value="Genomic_DNA"/>
</dbReference>